<organism evidence="1 2">
    <name type="scientific">Ambrosiozyma monospora</name>
    <name type="common">Yeast</name>
    <name type="synonym">Endomycopsis monosporus</name>
    <dbReference type="NCBI Taxonomy" id="43982"/>
    <lineage>
        <taxon>Eukaryota</taxon>
        <taxon>Fungi</taxon>
        <taxon>Dikarya</taxon>
        <taxon>Ascomycota</taxon>
        <taxon>Saccharomycotina</taxon>
        <taxon>Pichiomycetes</taxon>
        <taxon>Pichiales</taxon>
        <taxon>Pichiaceae</taxon>
        <taxon>Ambrosiozyma</taxon>
    </lineage>
</organism>
<keyword evidence="2" id="KW-1185">Reference proteome</keyword>
<sequence length="126" mass="13887">MFQNPNLSYELLTQIRVHLRNLGFPIVNDLEFGEGHSLAKVVKSQSDLTPGQWNQYALEVASRVESDAASGEFNKFTGCTECGQPNAVSLVKDVPLLPVHLWKLKLASAPDGVPNEFEAPLPKWAL</sequence>
<proteinExistence type="predicted"/>
<accession>A0ACB5TAZ1</accession>
<comment type="caution">
    <text evidence="1">The sequence shown here is derived from an EMBL/GenBank/DDBJ whole genome shotgun (WGS) entry which is preliminary data.</text>
</comment>
<evidence type="ECO:0000313" key="2">
    <source>
        <dbReference type="Proteomes" id="UP001165064"/>
    </source>
</evidence>
<gene>
    <name evidence="1" type="ORF">Amon02_000691200</name>
</gene>
<evidence type="ECO:0000313" key="1">
    <source>
        <dbReference type="EMBL" id="GME84536.1"/>
    </source>
</evidence>
<reference evidence="1" key="1">
    <citation type="submission" date="2023-04" db="EMBL/GenBank/DDBJ databases">
        <title>Ambrosiozyma monospora NBRC 10751.</title>
        <authorList>
            <person name="Ichikawa N."/>
            <person name="Sato H."/>
            <person name="Tonouchi N."/>
        </authorList>
    </citation>
    <scope>NUCLEOTIDE SEQUENCE</scope>
    <source>
        <strain evidence="1">NBRC 10751</strain>
    </source>
</reference>
<dbReference type="Proteomes" id="UP001165064">
    <property type="component" value="Unassembled WGS sequence"/>
</dbReference>
<dbReference type="EMBL" id="BSXS01005564">
    <property type="protein sequence ID" value="GME84536.1"/>
    <property type="molecule type" value="Genomic_DNA"/>
</dbReference>
<protein>
    <submittedName>
        <fullName evidence="1">Unnamed protein product</fullName>
    </submittedName>
</protein>
<name>A0ACB5TAZ1_AMBMO</name>